<geneLocation type="plasmid" evidence="3">
    <name>pFOX-7a</name>
</geneLocation>
<evidence type="ECO:0000313" key="2">
    <source>
        <dbReference type="EMBL" id="ALU64754.1"/>
    </source>
</evidence>
<keyword evidence="1" id="KW-1133">Transmembrane helix</keyword>
<gene>
    <name evidence="2" type="primary">traX</name>
    <name evidence="4" type="ORF">SAMEA3515122_05009</name>
</gene>
<dbReference type="Proteomes" id="UP000258673">
    <property type="component" value="Unassembled WGS sequence"/>
</dbReference>
<proteinExistence type="predicted"/>
<organism evidence="3">
    <name type="scientific">Klebsiella pneumoniae</name>
    <dbReference type="NCBI Taxonomy" id="573"/>
    <lineage>
        <taxon>Bacteria</taxon>
        <taxon>Pseudomonadati</taxon>
        <taxon>Pseudomonadota</taxon>
        <taxon>Gammaproteobacteria</taxon>
        <taxon>Enterobacterales</taxon>
        <taxon>Enterobacteriaceae</taxon>
        <taxon>Klebsiella/Raoultella group</taxon>
        <taxon>Klebsiella</taxon>
        <taxon>Klebsiella pneumoniae complex</taxon>
    </lineage>
</organism>
<dbReference type="EMBL" id="HG934082">
    <property type="protein sequence ID" value="CDN24810.1"/>
    <property type="molecule type" value="Genomic_DNA"/>
</dbReference>
<dbReference type="EMBL" id="UKUT01000018">
    <property type="protein sequence ID" value="SYH37464.1"/>
    <property type="molecule type" value="Genomic_DNA"/>
</dbReference>
<dbReference type="AlphaFoldDB" id="A0A068SJG1"/>
<keyword evidence="3" id="KW-0614">Plasmid</keyword>
<protein>
    <submittedName>
        <fullName evidence="3">TraX</fullName>
    </submittedName>
</protein>
<accession>A0A068SJG1</accession>
<geneLocation type="plasmid" evidence="2">
    <name>6411TF</name>
</geneLocation>
<evidence type="ECO:0000313" key="5">
    <source>
        <dbReference type="Proteomes" id="UP000258673"/>
    </source>
</evidence>
<dbReference type="RefSeq" id="WP_004187488.1">
    <property type="nucleotide sequence ID" value="NC_025134.1"/>
</dbReference>
<evidence type="ECO:0000313" key="4">
    <source>
        <dbReference type="EMBL" id="SYH37464.1"/>
    </source>
</evidence>
<reference evidence="3" key="1">
    <citation type="journal article" date="2014" name="J. Antimicrob. Chemother.">
        <title>Characterization of pFOX-7a, a conjugative IncL/M plasmid encoding the FOX-7 AmpC-type ?-lactamase, involved in a large outbreak in a neonatal intensive care unit.</title>
        <authorList>
            <person name="Di Pilato V."/>
            <person name="Arena F."/>
            <person name="Giani T."/>
            <person name="Conte V."/>
            <person name="Cresti S."/>
            <person name="Rossolini G.M."/>
        </authorList>
    </citation>
    <scope>NUCLEOTIDE SEQUENCE [LARGE SCALE GENOMIC DNA]</scope>
    <source>
        <strain evidence="3">45A03</strain>
        <plasmid evidence="3">pFOX-7a</plasmid>
    </source>
</reference>
<reference evidence="4 5" key="4">
    <citation type="submission" date="2018-08" db="EMBL/GenBank/DDBJ databases">
        <authorList>
            <consortium name="Pathogen Informatics"/>
        </authorList>
    </citation>
    <scope>NUCLEOTIDE SEQUENCE [LARGE SCALE GENOMIC DNA]</scope>
    <source>
        <strain evidence="4 5">EuSCAPE_IT093</strain>
    </source>
</reference>
<keyword evidence="1" id="KW-0472">Membrane</keyword>
<evidence type="ECO:0000313" key="3">
    <source>
        <dbReference type="EMBL" id="CDN24810.1"/>
    </source>
</evidence>
<reference evidence="2" key="2">
    <citation type="submission" date="2015-10" db="EMBL/GenBank/DDBJ databases">
        <authorList>
            <person name="Bueno M.F.C."/>
            <person name="Francisco G.R."/>
            <person name="Doi Y."/>
            <person name="Garcia D.O."/>
        </authorList>
    </citation>
    <scope>NUCLEOTIDE SEQUENCE</scope>
    <source>
        <strain evidence="2">Kp6411</strain>
        <plasmid evidence="2">6411TF</plasmid>
    </source>
</reference>
<feature type="transmembrane region" description="Helical" evidence="1">
    <location>
        <begin position="146"/>
        <end position="168"/>
    </location>
</feature>
<dbReference type="EMBL" id="KT935445">
    <property type="protein sequence ID" value="ALU64754.1"/>
    <property type="molecule type" value="Genomic_DNA"/>
</dbReference>
<name>A0A068SJG1_KLEPN</name>
<sequence>MTDENKTGDKDTAKSGKLKKGLDVVTGVNDLPEGKAKRTIYYITGISDIYFIIASVKQTFSLLFQRASFVKKQIKNLDGPPVDSDANQPFAEVMKRSNRPISELLDKASLYKKYWLCCFFALVLILLFLTSGYARLLLNGSPNMSLLRATLTCGVLFAAGIFAFIKALTCEFMGWQLRNQAHSDAEQGTLRYFLNDGGVRNTFNFSQAGQERGPHE</sequence>
<feature type="transmembrane region" description="Helical" evidence="1">
    <location>
        <begin position="114"/>
        <end position="134"/>
    </location>
</feature>
<keyword evidence="1" id="KW-0812">Transmembrane</keyword>
<evidence type="ECO:0000256" key="1">
    <source>
        <dbReference type="SAM" id="Phobius"/>
    </source>
</evidence>
<reference evidence="2" key="3">
    <citation type="journal article" date="2016" name="Antimicrob. Agents Chemother.">
        <title>Complete Sequences of Multidrug Resistance Plasmids Bearing rmtD1 and rmtD2 16S rRNA Methyltransferase Genes.</title>
        <authorList>
            <person name="Bueno M.F."/>
            <person name="Francisco G.R."/>
            <person name="de Oliveira Garcia D."/>
            <person name="Doi Y."/>
        </authorList>
    </citation>
    <scope>NUCLEOTIDE SEQUENCE</scope>
    <source>
        <strain evidence="2">Kp6411</strain>
        <plasmid evidence="2">6411TF</plasmid>
    </source>
</reference>